<protein>
    <submittedName>
        <fullName evidence="2">ATP-dependent sacrificial sulfur transferase LarE</fullName>
    </submittedName>
</protein>
<feature type="domain" description="NAD/GMP synthase" evidence="1">
    <location>
        <begin position="20"/>
        <end position="87"/>
    </location>
</feature>
<dbReference type="PANTHER" id="PTHR43169:SF2">
    <property type="entry name" value="NAD_GMP SYNTHASE DOMAIN-CONTAINING PROTEIN"/>
    <property type="match status" value="1"/>
</dbReference>
<proteinExistence type="predicted"/>
<reference evidence="2 3" key="1">
    <citation type="submission" date="2018-08" db="EMBL/GenBank/DDBJ databases">
        <title>Comparative genomics of wild bee and flower associated Lactobacillus reveals potential adaptation to the bee host.</title>
        <authorList>
            <person name="Vuong H.Q."/>
            <person name="Mcfrederick Q.S."/>
        </authorList>
    </citation>
    <scope>NUCLEOTIDE SEQUENCE [LARGE SCALE GENOMIC DNA]</scope>
    <source>
        <strain evidence="2 3">HV_13</strain>
    </source>
</reference>
<dbReference type="InterPro" id="IPR014729">
    <property type="entry name" value="Rossmann-like_a/b/a_fold"/>
</dbReference>
<dbReference type="InterPro" id="IPR052188">
    <property type="entry name" value="Ni-pincer_cofactor_biosynth"/>
</dbReference>
<evidence type="ECO:0000313" key="2">
    <source>
        <dbReference type="EMBL" id="TPR26362.1"/>
    </source>
</evidence>
<dbReference type="Gene3D" id="3.40.50.620">
    <property type="entry name" value="HUPs"/>
    <property type="match status" value="1"/>
</dbReference>
<evidence type="ECO:0000259" key="1">
    <source>
        <dbReference type="Pfam" id="PF02540"/>
    </source>
</evidence>
<keyword evidence="2" id="KW-0808">Transferase</keyword>
<name>A0ABY2YZP4_9LACO</name>
<dbReference type="SUPFAM" id="SSF52402">
    <property type="entry name" value="Adenine nucleotide alpha hydrolases-like"/>
    <property type="match status" value="1"/>
</dbReference>
<dbReference type="Pfam" id="PF02540">
    <property type="entry name" value="NAD_synthase"/>
    <property type="match status" value="1"/>
</dbReference>
<keyword evidence="3" id="KW-1185">Reference proteome</keyword>
<accession>A0ABY2YZP4</accession>
<gene>
    <name evidence="2" type="primary">larE</name>
    <name evidence="2" type="ORF">DY114_01315</name>
</gene>
<organism evidence="2 3">
    <name type="scientific">Apilactobacillus micheneri</name>
    <dbReference type="NCBI Taxonomy" id="1899430"/>
    <lineage>
        <taxon>Bacteria</taxon>
        <taxon>Bacillati</taxon>
        <taxon>Bacillota</taxon>
        <taxon>Bacilli</taxon>
        <taxon>Lactobacillales</taxon>
        <taxon>Lactobacillaceae</taxon>
        <taxon>Apilactobacillus</taxon>
    </lineage>
</organism>
<sequence length="276" mass="31224">MSKLEEKEIKLTNLLNKLDSATVAFSGGIDSTLILKMALDVLGKDKVTAVVANSELFTDEEFDKAISLAKDLGANVKTVTLDYLSDEHIKQNTPDSWYYAKKMFYNRLNNLSLAENNQVVLDGMIKDDENDYRPGLKARDESGALSLLQQADFYKSDVRDLSQKLSLNNWNKVASCSVSSRFPYGTILNHDNISQVMLSEKYLRGLGFPIVRVRYHNNIARIEIPSDRIEDFLPFDNMVSHKLQELGFQYVTLDLSGFRSGRMNDDLTQKQISAFA</sequence>
<dbReference type="InterPro" id="IPR005232">
    <property type="entry name" value="LarE"/>
</dbReference>
<dbReference type="InterPro" id="IPR022310">
    <property type="entry name" value="NAD/GMP_synthase"/>
</dbReference>
<evidence type="ECO:0000313" key="3">
    <source>
        <dbReference type="Proteomes" id="UP000777560"/>
    </source>
</evidence>
<dbReference type="GO" id="GO:0016740">
    <property type="term" value="F:transferase activity"/>
    <property type="evidence" value="ECO:0007669"/>
    <property type="project" value="UniProtKB-KW"/>
</dbReference>
<dbReference type="EMBL" id="QUAV01000001">
    <property type="protein sequence ID" value="TPR26362.1"/>
    <property type="molecule type" value="Genomic_DNA"/>
</dbReference>
<dbReference type="NCBIfam" id="TIGR00268">
    <property type="entry name" value="ATP-dependent sacrificial sulfur transferase LarE"/>
    <property type="match status" value="1"/>
</dbReference>
<dbReference type="RefSeq" id="WP_105964304.1">
    <property type="nucleotide sequence ID" value="NZ_POSO01000002.1"/>
</dbReference>
<dbReference type="CDD" id="cd01990">
    <property type="entry name" value="LarE-like"/>
    <property type="match status" value="1"/>
</dbReference>
<comment type="caution">
    <text evidence="2">The sequence shown here is derived from an EMBL/GenBank/DDBJ whole genome shotgun (WGS) entry which is preliminary data.</text>
</comment>
<dbReference type="Proteomes" id="UP000777560">
    <property type="component" value="Unassembled WGS sequence"/>
</dbReference>
<dbReference type="PANTHER" id="PTHR43169">
    <property type="entry name" value="EXSB FAMILY PROTEIN"/>
    <property type="match status" value="1"/>
</dbReference>
<dbReference type="PIRSF" id="PIRSF006661">
    <property type="entry name" value="PP-lp_UCP006661"/>
    <property type="match status" value="1"/>
</dbReference>